<evidence type="ECO:0000313" key="2">
    <source>
        <dbReference type="EMBL" id="MSB76582.1"/>
    </source>
</evidence>
<name>A0A9Q4MUP2_PARDI</name>
<protein>
    <submittedName>
        <fullName evidence="2">Tetratricopeptide repeat protein</fullName>
    </submittedName>
</protein>
<accession>A0A9Q4MUP2</accession>
<dbReference type="InterPro" id="IPR011990">
    <property type="entry name" value="TPR-like_helical_dom_sf"/>
</dbReference>
<organism evidence="2 3">
    <name type="scientific">Parabacteroides distasonis</name>
    <dbReference type="NCBI Taxonomy" id="823"/>
    <lineage>
        <taxon>Bacteria</taxon>
        <taxon>Pseudomonadati</taxon>
        <taxon>Bacteroidota</taxon>
        <taxon>Bacteroidia</taxon>
        <taxon>Bacteroidales</taxon>
        <taxon>Tannerellaceae</taxon>
        <taxon>Parabacteroides</taxon>
    </lineage>
</organism>
<dbReference type="EMBL" id="WKMO01000249">
    <property type="protein sequence ID" value="MSB76582.1"/>
    <property type="molecule type" value="Genomic_DNA"/>
</dbReference>
<dbReference type="Gene3D" id="1.25.40.10">
    <property type="entry name" value="Tetratricopeptide repeat domain"/>
    <property type="match status" value="1"/>
</dbReference>
<dbReference type="SUPFAM" id="SSF48452">
    <property type="entry name" value="TPR-like"/>
    <property type="match status" value="1"/>
</dbReference>
<dbReference type="AlphaFoldDB" id="A0A9Q4MUP2"/>
<dbReference type="Pfam" id="PF13181">
    <property type="entry name" value="TPR_8"/>
    <property type="match status" value="1"/>
</dbReference>
<dbReference type="SMART" id="SM00028">
    <property type="entry name" value="TPR"/>
    <property type="match status" value="2"/>
</dbReference>
<evidence type="ECO:0000313" key="3">
    <source>
        <dbReference type="Proteomes" id="UP000441609"/>
    </source>
</evidence>
<feature type="non-terminal residue" evidence="2">
    <location>
        <position position="330"/>
    </location>
</feature>
<comment type="caution">
    <text evidence="2">The sequence shown here is derived from an EMBL/GenBank/DDBJ whole genome shotgun (WGS) entry which is preliminary data.</text>
</comment>
<keyword evidence="1" id="KW-0802">TPR repeat</keyword>
<feature type="repeat" description="TPR" evidence="1">
    <location>
        <begin position="184"/>
        <end position="217"/>
    </location>
</feature>
<sequence length="330" mass="37805">MQREHPAVSPTFYADSLRTLGRGIRLIKEEKESLAFPPLDSVFRLPVDDVLTTEELRRLSSESLRRLMIYFNLMMNFESGYQYFDSLERAKHPVVSRYCRRELWVVKAQMLMALDRHAEAVDYLNRAMALKDENNDPLSEIFCTATAGITYMGVDTISTRAESAFRRACRVAERSGLSNYWLYPQAIGRLADIYLQQGKYEESISLCREAIRLCEKSGSYHGKLVVAEILTEAYRLLGLYDEAFRYCAVGTGEPARAEVDNNLIGRFFIAKAEIHNNLNRPDSALLVLAQADSCFDRTKNDYYHLMVQIDRMYYLAAFPDSVNVALRGFA</sequence>
<dbReference type="Proteomes" id="UP000441609">
    <property type="component" value="Unassembled WGS sequence"/>
</dbReference>
<evidence type="ECO:0000256" key="1">
    <source>
        <dbReference type="PROSITE-ProRule" id="PRU00339"/>
    </source>
</evidence>
<proteinExistence type="predicted"/>
<gene>
    <name evidence="2" type="ORF">GKD70_25435</name>
</gene>
<dbReference type="Pfam" id="PF13424">
    <property type="entry name" value="TPR_12"/>
    <property type="match status" value="1"/>
</dbReference>
<dbReference type="PROSITE" id="PS50005">
    <property type="entry name" value="TPR"/>
    <property type="match status" value="1"/>
</dbReference>
<dbReference type="InterPro" id="IPR019734">
    <property type="entry name" value="TPR_rpt"/>
</dbReference>
<reference evidence="2 3" key="1">
    <citation type="journal article" date="2019" name="Nat. Med.">
        <title>A library of human gut bacterial isolates paired with longitudinal multiomics data enables mechanistic microbiome research.</title>
        <authorList>
            <person name="Poyet M."/>
            <person name="Groussin M."/>
            <person name="Gibbons S.M."/>
            <person name="Avila-Pacheco J."/>
            <person name="Jiang X."/>
            <person name="Kearney S.M."/>
            <person name="Perrotta A.R."/>
            <person name="Berdy B."/>
            <person name="Zhao S."/>
            <person name="Lieberman T.D."/>
            <person name="Swanson P.K."/>
            <person name="Smith M."/>
            <person name="Roesemann S."/>
            <person name="Alexander J.E."/>
            <person name="Rich S.A."/>
            <person name="Livny J."/>
            <person name="Vlamakis H."/>
            <person name="Clish C."/>
            <person name="Bullock K."/>
            <person name="Deik A."/>
            <person name="Scott J."/>
            <person name="Pierce K.A."/>
            <person name="Xavier R.J."/>
            <person name="Alm E.J."/>
        </authorList>
    </citation>
    <scope>NUCLEOTIDE SEQUENCE [LARGE SCALE GENOMIC DNA]</scope>
    <source>
        <strain evidence="2 3">BIOML-A20</strain>
    </source>
</reference>